<evidence type="ECO:0000259" key="1">
    <source>
        <dbReference type="Pfam" id="PF13588"/>
    </source>
</evidence>
<dbReference type="AlphaFoldDB" id="A0A5M6CIB3"/>
<feature type="domain" description="Type I restriction enzyme R protein N-terminal" evidence="1">
    <location>
        <begin position="35"/>
        <end position="142"/>
    </location>
</feature>
<sequence>MLHLIYPPHDFKIRQQENGRYIFDFIRKKYVMLTPEEWVRQHILVYLCEVMEYPKGLISVEKEIKINNLKKRYDIVVYDYDHKPWMLIECKEPDVPVSDITLQQLLRYHHVLQCPYWFLTNGANHFCAAVKDNTVKWLEAIPAHNS</sequence>
<organism evidence="2 3">
    <name type="scientific">Taibaiella lutea</name>
    <dbReference type="NCBI Taxonomy" id="2608001"/>
    <lineage>
        <taxon>Bacteria</taxon>
        <taxon>Pseudomonadati</taxon>
        <taxon>Bacteroidota</taxon>
        <taxon>Chitinophagia</taxon>
        <taxon>Chitinophagales</taxon>
        <taxon>Chitinophagaceae</taxon>
        <taxon>Taibaiella</taxon>
    </lineage>
</organism>
<proteinExistence type="predicted"/>
<evidence type="ECO:0000313" key="2">
    <source>
        <dbReference type="EMBL" id="KAA5534756.1"/>
    </source>
</evidence>
<dbReference type="Gene3D" id="3.90.1570.30">
    <property type="match status" value="1"/>
</dbReference>
<comment type="caution">
    <text evidence="2">The sequence shown here is derived from an EMBL/GenBank/DDBJ whole genome shotgun (WGS) entry which is preliminary data.</text>
</comment>
<protein>
    <submittedName>
        <fullName evidence="2">Type I restriction enzyme HsdR N-terminal domain-containing protein</fullName>
    </submittedName>
</protein>
<gene>
    <name evidence="2" type="ORF">F0919_09105</name>
</gene>
<dbReference type="InterPro" id="IPR029464">
    <property type="entry name" value="HSDR_N"/>
</dbReference>
<accession>A0A5M6CIB3</accession>
<dbReference type="EMBL" id="VWSH01000002">
    <property type="protein sequence ID" value="KAA5534756.1"/>
    <property type="molecule type" value="Genomic_DNA"/>
</dbReference>
<reference evidence="2 3" key="1">
    <citation type="submission" date="2019-09" db="EMBL/GenBank/DDBJ databases">
        <title>Genome sequence and assembly of Taibaiella sp.</title>
        <authorList>
            <person name="Chhetri G."/>
        </authorList>
    </citation>
    <scope>NUCLEOTIDE SEQUENCE [LARGE SCALE GENOMIC DNA]</scope>
    <source>
        <strain evidence="2 3">KVB11</strain>
    </source>
</reference>
<name>A0A5M6CIB3_9BACT</name>
<evidence type="ECO:0000313" key="3">
    <source>
        <dbReference type="Proteomes" id="UP000323632"/>
    </source>
</evidence>
<dbReference type="Proteomes" id="UP000323632">
    <property type="component" value="Unassembled WGS sequence"/>
</dbReference>
<dbReference type="Pfam" id="PF13588">
    <property type="entry name" value="HSDR_N_2"/>
    <property type="match status" value="1"/>
</dbReference>
<dbReference type="RefSeq" id="WP_150032435.1">
    <property type="nucleotide sequence ID" value="NZ_VWSH01000002.1"/>
</dbReference>
<keyword evidence="3" id="KW-1185">Reference proteome</keyword>